<dbReference type="Proteomes" id="UP000003806">
    <property type="component" value="Chromosome"/>
</dbReference>
<dbReference type="InterPro" id="IPR012340">
    <property type="entry name" value="NA-bd_OB-fold"/>
</dbReference>
<dbReference type="PANTHER" id="PTHR10947">
    <property type="entry name" value="PHENYLALANYL-TRNA SYNTHETASE BETA CHAIN AND LEUCINE-RICH REPEAT-CONTAINING PROTEIN 47"/>
    <property type="match status" value="1"/>
</dbReference>
<dbReference type="SMART" id="SM00874">
    <property type="entry name" value="B5"/>
    <property type="match status" value="1"/>
</dbReference>
<keyword evidence="6 15" id="KW-0436">Ligase</keyword>
<evidence type="ECO:0000313" key="20">
    <source>
        <dbReference type="EMBL" id="EHM13123.1"/>
    </source>
</evidence>
<evidence type="ECO:0000256" key="8">
    <source>
        <dbReference type="ARBA" id="ARBA00022741"/>
    </source>
</evidence>
<dbReference type="Gene3D" id="3.30.930.10">
    <property type="entry name" value="Bira Bifunctional Protein, Domain 2"/>
    <property type="match status" value="1"/>
</dbReference>
<dbReference type="CDD" id="cd02796">
    <property type="entry name" value="tRNA_bind_bactPheRS"/>
    <property type="match status" value="1"/>
</dbReference>
<dbReference type="STRING" id="885272.JonanDRAFT_0743"/>
<dbReference type="OrthoDB" id="9805455at2"/>
<evidence type="ECO:0000256" key="12">
    <source>
        <dbReference type="ARBA" id="ARBA00022917"/>
    </source>
</evidence>
<dbReference type="Pfam" id="PF03484">
    <property type="entry name" value="B5"/>
    <property type="match status" value="1"/>
</dbReference>
<keyword evidence="10 15" id="KW-0460">Magnesium</keyword>
<dbReference type="PROSITE" id="PS51483">
    <property type="entry name" value="B5"/>
    <property type="match status" value="1"/>
</dbReference>
<dbReference type="CDD" id="cd00769">
    <property type="entry name" value="PheRS_beta_core"/>
    <property type="match status" value="1"/>
</dbReference>
<feature type="binding site" evidence="15">
    <location>
        <position position="460"/>
    </location>
    <ligand>
        <name>Mg(2+)</name>
        <dbReference type="ChEBI" id="CHEBI:18420"/>
        <note>shared with alpha subunit</note>
    </ligand>
</feature>
<evidence type="ECO:0000313" key="21">
    <source>
        <dbReference type="Proteomes" id="UP000003806"/>
    </source>
</evidence>
<dbReference type="GO" id="GO:0000287">
    <property type="term" value="F:magnesium ion binding"/>
    <property type="evidence" value="ECO:0007669"/>
    <property type="project" value="UniProtKB-UniRule"/>
</dbReference>
<keyword evidence="21" id="KW-1185">Reference proteome</keyword>
<comment type="similarity">
    <text evidence="2 15">Belongs to the phenylalanyl-tRNA synthetase beta subunit family. Type 1 subfamily.</text>
</comment>
<dbReference type="NCBIfam" id="TIGR00472">
    <property type="entry name" value="pheT_bact"/>
    <property type="match status" value="1"/>
</dbReference>
<dbReference type="InterPro" id="IPR036690">
    <property type="entry name" value="Fdx_antiC-bd_sf"/>
</dbReference>
<dbReference type="SMART" id="SM00896">
    <property type="entry name" value="FDX-ACB"/>
    <property type="match status" value="1"/>
</dbReference>
<comment type="cofactor">
    <cofactor evidence="15">
        <name>Mg(2+)</name>
        <dbReference type="ChEBI" id="CHEBI:18420"/>
    </cofactor>
    <text evidence="15">Binds 2 magnesium ions per tetramer.</text>
</comment>
<keyword evidence="9 15" id="KW-0067">ATP-binding</keyword>
<evidence type="ECO:0000256" key="3">
    <source>
        <dbReference type="ARBA" id="ARBA00011209"/>
    </source>
</evidence>
<feature type="domain" description="B5" evidence="19">
    <location>
        <begin position="406"/>
        <end position="482"/>
    </location>
</feature>
<organism evidence="20 21">
    <name type="scientific">Jonquetella anthropi DSM 22815</name>
    <dbReference type="NCBI Taxonomy" id="885272"/>
    <lineage>
        <taxon>Bacteria</taxon>
        <taxon>Thermotogati</taxon>
        <taxon>Synergistota</taxon>
        <taxon>Synergistia</taxon>
        <taxon>Synergistales</taxon>
        <taxon>Dethiosulfovibrionaceae</taxon>
        <taxon>Jonquetella</taxon>
    </lineage>
</organism>
<dbReference type="SUPFAM" id="SSF54991">
    <property type="entry name" value="Anticodon-binding domain of PheRS"/>
    <property type="match status" value="1"/>
</dbReference>
<comment type="subunit">
    <text evidence="3 15">Tetramer of two alpha and two beta subunits.</text>
</comment>
<evidence type="ECO:0000256" key="16">
    <source>
        <dbReference type="PROSITE-ProRule" id="PRU00209"/>
    </source>
</evidence>
<dbReference type="SUPFAM" id="SSF46955">
    <property type="entry name" value="Putative DNA-binding domain"/>
    <property type="match status" value="1"/>
</dbReference>
<evidence type="ECO:0000256" key="4">
    <source>
        <dbReference type="ARBA" id="ARBA00022490"/>
    </source>
</evidence>
<evidence type="ECO:0000256" key="6">
    <source>
        <dbReference type="ARBA" id="ARBA00022598"/>
    </source>
</evidence>
<feature type="domain" description="TRNA-binding" evidence="17">
    <location>
        <begin position="39"/>
        <end position="150"/>
    </location>
</feature>
<evidence type="ECO:0000256" key="11">
    <source>
        <dbReference type="ARBA" id="ARBA00022884"/>
    </source>
</evidence>
<dbReference type="GO" id="GO:0004826">
    <property type="term" value="F:phenylalanine-tRNA ligase activity"/>
    <property type="evidence" value="ECO:0007669"/>
    <property type="project" value="UniProtKB-UniRule"/>
</dbReference>
<dbReference type="InterPro" id="IPR041616">
    <property type="entry name" value="PheRS_beta_core"/>
</dbReference>
<dbReference type="RefSeq" id="WP_008522822.1">
    <property type="nucleotide sequence ID" value="NZ_CM001376.1"/>
</dbReference>
<evidence type="ECO:0000256" key="5">
    <source>
        <dbReference type="ARBA" id="ARBA00022555"/>
    </source>
</evidence>
<proteinExistence type="inferred from homology"/>
<evidence type="ECO:0000259" key="19">
    <source>
        <dbReference type="PROSITE" id="PS51483"/>
    </source>
</evidence>
<dbReference type="InterPro" id="IPR020825">
    <property type="entry name" value="Phe-tRNA_synthase-like_B3/B4"/>
</dbReference>
<dbReference type="InterPro" id="IPR045060">
    <property type="entry name" value="Phe-tRNA-ligase_IIc_bsu"/>
</dbReference>
<dbReference type="EC" id="6.1.1.20" evidence="15"/>
<evidence type="ECO:0000256" key="1">
    <source>
        <dbReference type="ARBA" id="ARBA00004496"/>
    </source>
</evidence>
<sequence>MLLSWNWLQQFVSIPAPIDQVADRLTVTGSEVESLTQVSPKVSGLRIAKVLETKVHPTKSGLTVTTLDLGNGERRPCVTAAKNVTAGCIVSYAPSGSTIADGMTLGFRDFDGFTSDGMMVSAAELGLPELSPVHGILLLPDDAPIGADLKTWLGLDDWVIDLSITPNRGDMLSYLGTAREIAALIPGASLHLPELRPALQQPGDWSVQFNGVTLEGDGCMAYRLGAADSVKVAASPLEWGVRLCLSGMRPVNNVVDATNIAMLALGQPLHAFDAASLPAPEITVRPARPGETMMSLDHKERVLSDGDLVISSGGVAVGLAGVMGGQNSEVTESTGAVLIESACFSAPAISRTSRRLGIPSEAAFRYARGVDPCLTELSLSWVKALLSQWGAARVYEKEILCQKKPFEPRRVFLTERKTALLTAQPDLAKTGKETLTRLGLVASAESAEGTEYVVPSWRNDLSIEEDLIEEVARIHGYQDSRPRIPELYGPGQLGEFMSLHRQIREAAMARGYSEAITYSFISPDWLQKIDYPEIDSCKTLTNPISADLSVMRPTILPSLLAAVSKAEKRGWRDEIRLFECGKAFVPSPEGTVEFDRLCGVVYAGAERRRLYGARTAEDFFSVKADLLALLVSRGVRGTFIPASLPWGHAGQTAQVLLNGKPAGYLAQLKPSISSAWDLSAPLFFFEIDLAPLARPFKPCYKQSGEFPPVYRDIALLADRGASSEAIASEILELGKPVLRSVKLFDLYCGQGIPEDKKSLAFSMAYRLDDRTMTDAEVESRHSALRQALEKKGYVLR</sequence>
<dbReference type="InterPro" id="IPR009061">
    <property type="entry name" value="DNA-bd_dom_put_sf"/>
</dbReference>
<dbReference type="SMART" id="SM00873">
    <property type="entry name" value="B3_4"/>
    <property type="match status" value="1"/>
</dbReference>
<dbReference type="SUPFAM" id="SSF56037">
    <property type="entry name" value="PheT/TilS domain"/>
    <property type="match status" value="1"/>
</dbReference>
<keyword evidence="12 15" id="KW-0648">Protein biosynthesis</keyword>
<keyword evidence="13 15" id="KW-0030">Aminoacyl-tRNA synthetase</keyword>
<feature type="binding site" evidence="15">
    <location>
        <position position="466"/>
    </location>
    <ligand>
        <name>Mg(2+)</name>
        <dbReference type="ChEBI" id="CHEBI:18420"/>
        <note>shared with alpha subunit</note>
    </ligand>
</feature>
<feature type="domain" description="FDX-ACB" evidence="18">
    <location>
        <begin position="704"/>
        <end position="796"/>
    </location>
</feature>
<evidence type="ECO:0000256" key="15">
    <source>
        <dbReference type="HAMAP-Rule" id="MF_00283"/>
    </source>
</evidence>
<dbReference type="InterPro" id="IPR005147">
    <property type="entry name" value="tRNA_synthase_B5-dom"/>
</dbReference>
<name>H0UKB4_9BACT</name>
<dbReference type="GO" id="GO:0009328">
    <property type="term" value="C:phenylalanine-tRNA ligase complex"/>
    <property type="evidence" value="ECO:0007669"/>
    <property type="project" value="TreeGrafter"/>
</dbReference>
<dbReference type="InterPro" id="IPR005146">
    <property type="entry name" value="B3/B4_tRNA-bd"/>
</dbReference>
<dbReference type="Gene3D" id="3.30.70.380">
    <property type="entry name" value="Ferrodoxin-fold anticodon-binding domain"/>
    <property type="match status" value="1"/>
</dbReference>
<dbReference type="Pfam" id="PF03483">
    <property type="entry name" value="B3_4"/>
    <property type="match status" value="1"/>
</dbReference>
<dbReference type="AlphaFoldDB" id="H0UKB4"/>
<keyword evidence="8 15" id="KW-0547">Nucleotide-binding</keyword>
<dbReference type="PROSITE" id="PS51447">
    <property type="entry name" value="FDX_ACB"/>
    <property type="match status" value="1"/>
</dbReference>
<comment type="subcellular location">
    <subcellularLocation>
        <location evidence="1 15">Cytoplasm</location>
    </subcellularLocation>
</comment>
<dbReference type="Pfam" id="PF17759">
    <property type="entry name" value="tRNA_synthFbeta"/>
    <property type="match status" value="1"/>
</dbReference>
<evidence type="ECO:0000259" key="17">
    <source>
        <dbReference type="PROSITE" id="PS50886"/>
    </source>
</evidence>
<evidence type="ECO:0000256" key="7">
    <source>
        <dbReference type="ARBA" id="ARBA00022723"/>
    </source>
</evidence>
<accession>H0UKB4</accession>
<protein>
    <recommendedName>
        <fullName evidence="15">Phenylalanine--tRNA ligase beta subunit</fullName>
        <ecNumber evidence="15">6.1.1.20</ecNumber>
    </recommendedName>
    <alternativeName>
        <fullName evidence="15">Phenylalanyl-tRNA synthetase beta subunit</fullName>
        <shortName evidence="15">PheRS</shortName>
    </alternativeName>
</protein>
<dbReference type="Pfam" id="PF03147">
    <property type="entry name" value="FDX-ACB"/>
    <property type="match status" value="1"/>
</dbReference>
<dbReference type="InterPro" id="IPR005121">
    <property type="entry name" value="Fdx_antiC-bd"/>
</dbReference>
<dbReference type="Gene3D" id="2.40.50.140">
    <property type="entry name" value="Nucleic acid-binding proteins"/>
    <property type="match status" value="1"/>
</dbReference>
<dbReference type="GO" id="GO:0000049">
    <property type="term" value="F:tRNA binding"/>
    <property type="evidence" value="ECO:0007669"/>
    <property type="project" value="UniProtKB-UniRule"/>
</dbReference>
<dbReference type="InterPro" id="IPR004532">
    <property type="entry name" value="Phe-tRNA-ligase_IIc_bsu_bact"/>
</dbReference>
<evidence type="ECO:0000256" key="9">
    <source>
        <dbReference type="ARBA" id="ARBA00022840"/>
    </source>
</evidence>
<keyword evidence="4 15" id="KW-0963">Cytoplasm</keyword>
<dbReference type="Gene3D" id="3.50.40.10">
    <property type="entry name" value="Phenylalanyl-trna Synthetase, Chain B, domain 3"/>
    <property type="match status" value="1"/>
</dbReference>
<keyword evidence="7 15" id="KW-0479">Metal-binding</keyword>
<dbReference type="GO" id="GO:0006432">
    <property type="term" value="P:phenylalanyl-tRNA aminoacylation"/>
    <property type="evidence" value="ECO:0007669"/>
    <property type="project" value="UniProtKB-UniRule"/>
</dbReference>
<dbReference type="Pfam" id="PF01588">
    <property type="entry name" value="tRNA_bind"/>
    <property type="match status" value="1"/>
</dbReference>
<evidence type="ECO:0000256" key="13">
    <source>
        <dbReference type="ARBA" id="ARBA00023146"/>
    </source>
</evidence>
<dbReference type="SUPFAM" id="SSF55681">
    <property type="entry name" value="Class II aaRS and biotin synthetases"/>
    <property type="match status" value="1"/>
</dbReference>
<dbReference type="eggNOG" id="COG0072">
    <property type="taxonomic scope" value="Bacteria"/>
</dbReference>
<feature type="binding site" evidence="15">
    <location>
        <position position="470"/>
    </location>
    <ligand>
        <name>Mg(2+)</name>
        <dbReference type="ChEBI" id="CHEBI:18420"/>
        <note>shared with alpha subunit</note>
    </ligand>
</feature>
<evidence type="ECO:0000256" key="2">
    <source>
        <dbReference type="ARBA" id="ARBA00008653"/>
    </source>
</evidence>
<dbReference type="PANTHER" id="PTHR10947:SF0">
    <property type="entry name" value="PHENYLALANINE--TRNA LIGASE BETA SUBUNIT"/>
    <property type="match status" value="1"/>
</dbReference>
<evidence type="ECO:0000256" key="10">
    <source>
        <dbReference type="ARBA" id="ARBA00022842"/>
    </source>
</evidence>
<keyword evidence="5 16" id="KW-0820">tRNA-binding</keyword>
<dbReference type="GO" id="GO:0005524">
    <property type="term" value="F:ATP binding"/>
    <property type="evidence" value="ECO:0007669"/>
    <property type="project" value="UniProtKB-UniRule"/>
</dbReference>
<keyword evidence="11 16" id="KW-0694">RNA-binding</keyword>
<dbReference type="Gene3D" id="3.30.56.10">
    <property type="match status" value="2"/>
</dbReference>
<dbReference type="InterPro" id="IPR002547">
    <property type="entry name" value="tRNA-bd_dom"/>
</dbReference>
<feature type="binding site" evidence="15">
    <location>
        <position position="469"/>
    </location>
    <ligand>
        <name>Mg(2+)</name>
        <dbReference type="ChEBI" id="CHEBI:18420"/>
        <note>shared with alpha subunit</note>
    </ligand>
</feature>
<dbReference type="InterPro" id="IPR033714">
    <property type="entry name" value="tRNA_bind_bactPheRS"/>
</dbReference>
<dbReference type="InterPro" id="IPR045864">
    <property type="entry name" value="aa-tRNA-synth_II/BPL/LPL"/>
</dbReference>
<dbReference type="HAMAP" id="MF_00283">
    <property type="entry name" value="Phe_tRNA_synth_beta1"/>
    <property type="match status" value="1"/>
</dbReference>
<dbReference type="SUPFAM" id="SSF50249">
    <property type="entry name" value="Nucleic acid-binding proteins"/>
    <property type="match status" value="1"/>
</dbReference>
<dbReference type="EMBL" id="CM001376">
    <property type="protein sequence ID" value="EHM13123.1"/>
    <property type="molecule type" value="Genomic_DNA"/>
</dbReference>
<dbReference type="HOGENOM" id="CLU_016891_0_0_0"/>
<reference evidence="20 21" key="1">
    <citation type="submission" date="2011-11" db="EMBL/GenBank/DDBJ databases">
        <title>The Noncontiguous Finished genome of Jonquetella anthropi DSM 22815.</title>
        <authorList>
            <consortium name="US DOE Joint Genome Institute (JGI-PGF)"/>
            <person name="Lucas S."/>
            <person name="Copeland A."/>
            <person name="Lapidus A."/>
            <person name="Glavina del Rio T."/>
            <person name="Dalin E."/>
            <person name="Tice H."/>
            <person name="Bruce D."/>
            <person name="Goodwin L."/>
            <person name="Pitluck S."/>
            <person name="Peters L."/>
            <person name="Mikhailova N."/>
            <person name="Held B."/>
            <person name="Kyrpides N."/>
            <person name="Mavromatis K."/>
            <person name="Ivanova N."/>
            <person name="Markowitz V."/>
            <person name="Cheng J.-F."/>
            <person name="Hugenholtz P."/>
            <person name="Woyke T."/>
            <person name="Wu D."/>
            <person name="Gronow S."/>
            <person name="Wellnitz S."/>
            <person name="Brambilla E."/>
            <person name="Klenk H.-P."/>
            <person name="Eisen J.A."/>
        </authorList>
    </citation>
    <scope>NUCLEOTIDE SEQUENCE [LARGE SCALE GENOMIC DNA]</scope>
    <source>
        <strain evidence="20 21">DSM 22815</strain>
    </source>
</reference>
<evidence type="ECO:0000259" key="18">
    <source>
        <dbReference type="PROSITE" id="PS51447"/>
    </source>
</evidence>
<comment type="catalytic activity">
    <reaction evidence="14 15">
        <text>tRNA(Phe) + L-phenylalanine + ATP = L-phenylalanyl-tRNA(Phe) + AMP + diphosphate + H(+)</text>
        <dbReference type="Rhea" id="RHEA:19413"/>
        <dbReference type="Rhea" id="RHEA-COMP:9668"/>
        <dbReference type="Rhea" id="RHEA-COMP:9699"/>
        <dbReference type="ChEBI" id="CHEBI:15378"/>
        <dbReference type="ChEBI" id="CHEBI:30616"/>
        <dbReference type="ChEBI" id="CHEBI:33019"/>
        <dbReference type="ChEBI" id="CHEBI:58095"/>
        <dbReference type="ChEBI" id="CHEBI:78442"/>
        <dbReference type="ChEBI" id="CHEBI:78531"/>
        <dbReference type="ChEBI" id="CHEBI:456215"/>
        <dbReference type="EC" id="6.1.1.20"/>
    </reaction>
</comment>
<dbReference type="PROSITE" id="PS50886">
    <property type="entry name" value="TRBD"/>
    <property type="match status" value="1"/>
</dbReference>
<gene>
    <name evidence="15" type="primary">pheT</name>
    <name evidence="20" type="ORF">JonanDRAFT_0743</name>
</gene>
<evidence type="ECO:0000256" key="14">
    <source>
        <dbReference type="ARBA" id="ARBA00049255"/>
    </source>
</evidence>